<dbReference type="InterPro" id="IPR000014">
    <property type="entry name" value="PAS"/>
</dbReference>
<gene>
    <name evidence="13" type="primary">LOC108739519</name>
</gene>
<evidence type="ECO:0000256" key="1">
    <source>
        <dbReference type="ARBA" id="ARBA00001968"/>
    </source>
</evidence>
<feature type="binding site" evidence="10">
    <location>
        <position position="698"/>
    </location>
    <ligand>
        <name>Zn(2+)</name>
        <dbReference type="ChEBI" id="CHEBI:29105"/>
        <label>1</label>
    </ligand>
</feature>
<organism evidence="12 13">
    <name type="scientific">Agrilus planipennis</name>
    <name type="common">Emerald ash borer</name>
    <name type="synonym">Agrilus marcopoli</name>
    <dbReference type="NCBI Taxonomy" id="224129"/>
    <lineage>
        <taxon>Eukaryota</taxon>
        <taxon>Metazoa</taxon>
        <taxon>Ecdysozoa</taxon>
        <taxon>Arthropoda</taxon>
        <taxon>Hexapoda</taxon>
        <taxon>Insecta</taxon>
        <taxon>Pterygota</taxon>
        <taxon>Neoptera</taxon>
        <taxon>Endopterygota</taxon>
        <taxon>Coleoptera</taxon>
        <taxon>Polyphaga</taxon>
        <taxon>Elateriformia</taxon>
        <taxon>Buprestoidea</taxon>
        <taxon>Buprestidae</taxon>
        <taxon>Agrilinae</taxon>
        <taxon>Agrilus</taxon>
    </lineage>
</organism>
<keyword evidence="12" id="KW-1185">Reference proteome</keyword>
<keyword evidence="6" id="KW-0378">Hydrolase</keyword>
<feature type="binding site" evidence="10">
    <location>
        <position position="661"/>
    </location>
    <ligand>
        <name>Zn(2+)</name>
        <dbReference type="ChEBI" id="CHEBI:29105"/>
        <label>1</label>
    </ligand>
</feature>
<dbReference type="OrthoDB" id="189220at2759"/>
<dbReference type="SMART" id="SM00471">
    <property type="entry name" value="HDc"/>
    <property type="match status" value="1"/>
</dbReference>
<dbReference type="PRINTS" id="PR00387">
    <property type="entry name" value="PDIESTERASE1"/>
</dbReference>
<dbReference type="InterPro" id="IPR057304">
    <property type="entry name" value="PDE8-like_REC_N"/>
</dbReference>
<feature type="active site" description="Proton donor" evidence="8">
    <location>
        <position position="657"/>
    </location>
</feature>
<evidence type="ECO:0000313" key="13">
    <source>
        <dbReference type="RefSeq" id="XP_018328945.1"/>
    </source>
</evidence>
<evidence type="ECO:0000256" key="8">
    <source>
        <dbReference type="PIRSR" id="PIRSR623088-1"/>
    </source>
</evidence>
<sequence>MDDNSSYNESQQNNRSLNRQLRSNCWYQLFYYTRACNRPKSARNSQLHIRKRIVVDQANKSTFVNESELDQYDYTTNVKDKIIIPSPYVEYASLANHRQSGECTKVTYPIFIRSKRVSDESEDKYITEIYAEDDIPSTLDASYSKIDPNNLSIALRRSMESIRKDTTSLPPMSQVSLPKKQQKKSSKFDIELPYSSFDVCCKKQERFRRILGGYSTHPKYQSEKFSDREQINVFVRKNPKLLIFSETQDETVKNIQLAAQQLQIKCVRFDEVRDIEDSHQPTDVIIVDVRTMGAIPQDVRALCESCRKCIQQVMIIALVKTEDFEKNNLKILHLLDIGFTRCLAENSIYTACYNELIMIFQSDLKMSLRGFTFSAIFFATSISTSDLILVLDNEYYIRHCSISIKEHLQYEIEDVLGKNIREKLMTGSSIFSSFERAISGSSSWRGTLQMENKNGETVAAQCNACTLFDDNRTFSHIVMSLYVYGPLREKKVSVSTGRSEFMLINIVNAINLIDEARNKCERESETYLLLTKVVNLLDNVNVVKTVKMIDQISEPIASDLITALLDTKQSTSRIGMDTKSSRKQAASKIFTDENQNYLSWQYDILSEETSCTNILITLGMELFQQFNIPETLNCNESVFKNWFLVMANHYYKEVPYHNSTHAADVMQACAVFLTNKKLGLFLDPNLEAACLISAVVHDLDHHGKSSAFLCNSNHIWALLYNDLTVLENHHVSLMFQLTLSDDRINIFQNVDIEQYKELRYNIIDLILSTDMTKHFDILTKFVNEFSAIPYHTEDVLKVINAPDKLILMYRMIIKCADVSNPTRNFNVALEWCRRITEEYCKQTDEEKSLGLPVVMPMFDRETCSVPKAQIGFIEYIINDLFEAWNAFIDMPELLRNMRKNYKLWKKLDELGYDTLATLSPDVFNADEIMSTKNIS</sequence>
<evidence type="ECO:0000256" key="5">
    <source>
        <dbReference type="ARBA" id="ARBA00022723"/>
    </source>
</evidence>
<dbReference type="Pfam" id="PF13426">
    <property type="entry name" value="PAS_9"/>
    <property type="match status" value="1"/>
</dbReference>
<comment type="cofactor">
    <cofactor evidence="1">
        <name>a divalent metal cation</name>
        <dbReference type="ChEBI" id="CHEBI:60240"/>
    </cofactor>
</comment>
<dbReference type="KEGG" id="apln:108739519"/>
<name>A0A1W4X9D6_AGRPL</name>
<dbReference type="InterPro" id="IPR002073">
    <property type="entry name" value="PDEase_catalytic_dom"/>
</dbReference>
<dbReference type="Pfam" id="PF23198">
    <property type="entry name" value="PDE8A_N"/>
    <property type="match status" value="1"/>
</dbReference>
<dbReference type="GO" id="GO:0004115">
    <property type="term" value="F:3',5'-cyclic-AMP phosphodiesterase activity"/>
    <property type="evidence" value="ECO:0007669"/>
    <property type="project" value="UniProtKB-EC"/>
</dbReference>
<dbReference type="CDD" id="cd00130">
    <property type="entry name" value="PAS"/>
    <property type="match status" value="1"/>
</dbReference>
<evidence type="ECO:0000256" key="6">
    <source>
        <dbReference type="ARBA" id="ARBA00022801"/>
    </source>
</evidence>
<evidence type="ECO:0000259" key="11">
    <source>
        <dbReference type="PROSITE" id="PS51845"/>
    </source>
</evidence>
<dbReference type="SUPFAM" id="SSF109604">
    <property type="entry name" value="HD-domain/PDEase-like"/>
    <property type="match status" value="1"/>
</dbReference>
<feature type="binding site" evidence="10">
    <location>
        <position position="697"/>
    </location>
    <ligand>
        <name>Zn(2+)</name>
        <dbReference type="ChEBI" id="CHEBI:29105"/>
        <label>1</label>
    </ligand>
</feature>
<feature type="binding site" evidence="9">
    <location>
        <begin position="657"/>
        <end position="661"/>
    </location>
    <ligand>
        <name>AMP</name>
        <dbReference type="ChEBI" id="CHEBI:456215"/>
    </ligand>
</feature>
<dbReference type="CDD" id="cd00077">
    <property type="entry name" value="HDc"/>
    <property type="match status" value="1"/>
</dbReference>
<dbReference type="Gene3D" id="3.30.450.20">
    <property type="entry name" value="PAS domain"/>
    <property type="match status" value="1"/>
</dbReference>
<dbReference type="Proteomes" id="UP000192223">
    <property type="component" value="Unplaced"/>
</dbReference>
<comment type="pathway">
    <text evidence="2">Purine metabolism; 3',5'-cyclic AMP degradation; AMP from 3',5'-cyclic AMP: step 1/1.</text>
</comment>
<evidence type="ECO:0000313" key="12">
    <source>
        <dbReference type="Proteomes" id="UP000192223"/>
    </source>
</evidence>
<feature type="binding site" evidence="10">
    <location>
        <position position="698"/>
    </location>
    <ligand>
        <name>Zn(2+)</name>
        <dbReference type="ChEBI" id="CHEBI:29105"/>
        <label>2</label>
    </ligand>
</feature>
<feature type="binding site" evidence="9">
    <location>
        <position position="698"/>
    </location>
    <ligand>
        <name>AMP</name>
        <dbReference type="ChEBI" id="CHEBI:456215"/>
    </ligand>
</feature>
<evidence type="ECO:0000256" key="10">
    <source>
        <dbReference type="PIRSR" id="PIRSR623088-3"/>
    </source>
</evidence>
<dbReference type="RefSeq" id="XP_018328945.1">
    <property type="nucleotide sequence ID" value="XM_018473443.1"/>
</dbReference>
<dbReference type="PROSITE" id="PS51845">
    <property type="entry name" value="PDEASE_I_2"/>
    <property type="match status" value="1"/>
</dbReference>
<keyword evidence="5 10" id="KW-0479">Metal-binding</keyword>
<dbReference type="AlphaFoldDB" id="A0A1W4X9D6"/>
<dbReference type="GeneID" id="108739519"/>
<dbReference type="UniPathway" id="UPA00762">
    <property type="reaction ID" value="UER00747"/>
</dbReference>
<keyword evidence="7" id="KW-0114">cAMP</keyword>
<evidence type="ECO:0000256" key="4">
    <source>
        <dbReference type="ARBA" id="ARBA00012276"/>
    </source>
</evidence>
<dbReference type="InParanoid" id="A0A1W4X9D6"/>
<dbReference type="EC" id="3.1.4.53" evidence="4"/>
<dbReference type="GO" id="GO:0046872">
    <property type="term" value="F:metal ion binding"/>
    <property type="evidence" value="ECO:0007669"/>
    <property type="project" value="UniProtKB-KW"/>
</dbReference>
<comment type="similarity">
    <text evidence="3">Belongs to the cyclic nucleotide phosphodiesterase family. PDE8 subfamily.</text>
</comment>
<accession>A0A1W4X9D6</accession>
<evidence type="ECO:0000256" key="9">
    <source>
        <dbReference type="PIRSR" id="PIRSR623088-2"/>
    </source>
</evidence>
<feature type="binding site" evidence="9">
    <location>
        <position position="817"/>
    </location>
    <ligand>
        <name>AMP</name>
        <dbReference type="ChEBI" id="CHEBI:456215"/>
    </ligand>
</feature>
<dbReference type="InterPro" id="IPR035965">
    <property type="entry name" value="PAS-like_dom_sf"/>
</dbReference>
<reference evidence="13" key="1">
    <citation type="submission" date="2025-08" db="UniProtKB">
        <authorList>
            <consortium name="RefSeq"/>
        </authorList>
    </citation>
    <scope>IDENTIFICATION</scope>
    <source>
        <tissue evidence="13">Entire body</tissue>
    </source>
</reference>
<dbReference type="Gene3D" id="1.10.1300.10">
    <property type="entry name" value="3'5'-cyclic nucleotide phosphodiesterase, catalytic domain"/>
    <property type="match status" value="1"/>
</dbReference>
<evidence type="ECO:0000256" key="7">
    <source>
        <dbReference type="ARBA" id="ARBA00023149"/>
    </source>
</evidence>
<dbReference type="GO" id="GO:0007165">
    <property type="term" value="P:signal transduction"/>
    <property type="evidence" value="ECO:0007669"/>
    <property type="project" value="InterPro"/>
</dbReference>
<dbReference type="STRING" id="224129.A0A1W4X9D6"/>
<evidence type="ECO:0000256" key="2">
    <source>
        <dbReference type="ARBA" id="ARBA00004703"/>
    </source>
</evidence>
<dbReference type="GO" id="GO:0006198">
    <property type="term" value="P:cAMP catabolic process"/>
    <property type="evidence" value="ECO:0007669"/>
    <property type="project" value="UniProtKB-UniPathway"/>
</dbReference>
<dbReference type="PANTHER" id="PTHR11347">
    <property type="entry name" value="CYCLIC NUCLEOTIDE PHOSPHODIESTERASE"/>
    <property type="match status" value="1"/>
</dbReference>
<protein>
    <recommendedName>
        <fullName evidence="4">3',5'-cyclic-AMP phosphodiesterase</fullName>
        <ecNumber evidence="4">3.1.4.53</ecNumber>
    </recommendedName>
</protein>
<feature type="binding site" evidence="9">
    <location>
        <position position="869"/>
    </location>
    <ligand>
        <name>AMP</name>
        <dbReference type="ChEBI" id="CHEBI:456215"/>
    </ligand>
</feature>
<dbReference type="SUPFAM" id="SSF55785">
    <property type="entry name" value="PYP-like sensor domain (PAS domain)"/>
    <property type="match status" value="1"/>
</dbReference>
<dbReference type="InterPro" id="IPR003607">
    <property type="entry name" value="HD/PDEase_dom"/>
</dbReference>
<dbReference type="InterPro" id="IPR023088">
    <property type="entry name" value="PDEase"/>
</dbReference>
<feature type="binding site" evidence="10">
    <location>
        <position position="817"/>
    </location>
    <ligand>
        <name>Zn(2+)</name>
        <dbReference type="ChEBI" id="CHEBI:29105"/>
        <label>1</label>
    </ligand>
</feature>
<feature type="domain" description="PDEase" evidence="11">
    <location>
        <begin position="577"/>
        <end position="911"/>
    </location>
</feature>
<dbReference type="Pfam" id="PF00233">
    <property type="entry name" value="PDEase_I"/>
    <property type="match status" value="1"/>
</dbReference>
<proteinExistence type="inferred from homology"/>
<dbReference type="FunCoup" id="A0A1W4X9D6">
    <property type="interactions" value="377"/>
</dbReference>
<dbReference type="InterPro" id="IPR036971">
    <property type="entry name" value="PDEase_catalytic_dom_sf"/>
</dbReference>
<evidence type="ECO:0000256" key="3">
    <source>
        <dbReference type="ARBA" id="ARBA00006437"/>
    </source>
</evidence>